<dbReference type="Pfam" id="PF04082">
    <property type="entry name" value="Fungal_trans"/>
    <property type="match status" value="1"/>
</dbReference>
<feature type="domain" description="Xylanolytic transcriptional activator regulatory" evidence="5">
    <location>
        <begin position="598"/>
        <end position="672"/>
    </location>
</feature>
<name>A0A9W9BII7_9HYPO</name>
<evidence type="ECO:0000256" key="1">
    <source>
        <dbReference type="ARBA" id="ARBA00004123"/>
    </source>
</evidence>
<feature type="region of interest" description="Disordered" evidence="4">
    <location>
        <begin position="359"/>
        <end position="404"/>
    </location>
</feature>
<evidence type="ECO:0000256" key="4">
    <source>
        <dbReference type="SAM" id="MobiDB-lite"/>
    </source>
</evidence>
<dbReference type="GO" id="GO:0003677">
    <property type="term" value="F:DNA binding"/>
    <property type="evidence" value="ECO:0007669"/>
    <property type="project" value="InterPro"/>
</dbReference>
<dbReference type="SMART" id="SM00906">
    <property type="entry name" value="Fungal_trans"/>
    <property type="match status" value="1"/>
</dbReference>
<dbReference type="InterPro" id="IPR050613">
    <property type="entry name" value="Sec_Metabolite_Reg"/>
</dbReference>
<feature type="region of interest" description="Disordered" evidence="4">
    <location>
        <begin position="666"/>
        <end position="689"/>
    </location>
</feature>
<dbReference type="EMBL" id="JAPEUR010000265">
    <property type="protein sequence ID" value="KAJ4313209.1"/>
    <property type="molecule type" value="Genomic_DNA"/>
</dbReference>
<keyword evidence="7" id="KW-1185">Reference proteome</keyword>
<feature type="compositionally biased region" description="Polar residues" evidence="4">
    <location>
        <begin position="385"/>
        <end position="395"/>
    </location>
</feature>
<proteinExistence type="predicted"/>
<evidence type="ECO:0000256" key="3">
    <source>
        <dbReference type="SAM" id="Coils"/>
    </source>
</evidence>
<accession>A0A9W9BII7</accession>
<dbReference type="CDD" id="cd12148">
    <property type="entry name" value="fungal_TF_MHR"/>
    <property type="match status" value="1"/>
</dbReference>
<dbReference type="InterPro" id="IPR007219">
    <property type="entry name" value="XnlR_reg_dom"/>
</dbReference>
<comment type="caution">
    <text evidence="6">The sequence shown here is derived from an EMBL/GenBank/DDBJ whole genome shotgun (WGS) entry which is preliminary data.</text>
</comment>
<dbReference type="PRINTS" id="PR00081">
    <property type="entry name" value="GDHRDH"/>
</dbReference>
<organism evidence="6 7">
    <name type="scientific">Fusarium piperis</name>
    <dbReference type="NCBI Taxonomy" id="1435070"/>
    <lineage>
        <taxon>Eukaryota</taxon>
        <taxon>Fungi</taxon>
        <taxon>Dikarya</taxon>
        <taxon>Ascomycota</taxon>
        <taxon>Pezizomycotina</taxon>
        <taxon>Sordariomycetes</taxon>
        <taxon>Hypocreomycetidae</taxon>
        <taxon>Hypocreales</taxon>
        <taxon>Nectriaceae</taxon>
        <taxon>Fusarium</taxon>
        <taxon>Fusarium solani species complex</taxon>
    </lineage>
</organism>
<sequence length="938" mass="104500">MPCNNSPTEEFHISEIPSLHGYVAIVTGGNSGIGYETTLQLAKRGARVYIASRSQDRVNKAISDMKHDAGPLDLHFLKLDLQDLQSVKITAAEFMSKEPRLDLLINNAGIMACPYELTKDGFEIQWQTCFLSHHALTLSLLPVLLAAVQASGNMNRVRVVNVASDGAFLMGPKSINYDDPNMTSLTGATAPWRRYGHCKQASIIAAKAITDRYRPSGIIAFSVHPGIIKSNLQSHDTSFLGTLSRTAMKIAPTSTPLDGARTSLFCATSPRVVSAAGLYLIPFGKVDPRANKWLNDDEAVEKLWQLASGQLKRHGFAIDELPKGRAPVAQRRDAAQTNQQLDARVRQLEQLLGNIVSQMPGERRAANSQASGDFASSEDALPRGTSPQNLTSVSPPTGELEVKPGRMVSSNTEMIYVSGSHWTAICSEVEKIREHLDRGEAATQVDSDQDQSQSHGPMLLEGVGQISSIETIMADIPPKDVVDRLVSRYFNSTEPSTTGAENFQYKQFWLDPKSTSLPWVAMLFGVMGMGAFLYLRVQDDLPGNMGNPKDLMELFQRRSTECLLLSKYSTAPGTYSLEALLFNIQGEFIRRRDAHLGVWILGGIAIRLAMRMGYHRDPDKHSRITPFQGEMRRRTWALVLQLDTLTSCQLGLPCLIQEHQCDARPPSNLLDDDFSPDSTQLPPPRPETQMTPVLYTITKAKLSSIFRTIFNQVSLGRTEAYDEIMALDQRLHSTQRAMPPKFQIANPEDSITVAPYVLIRRYNMELLFQKSRCMLHRHHMAKAYQDPTYNYSRTSCVEAAMALLTHQANISKEIQVGGRLYRDRWFVSSLERHDFSLASMIICLELSSRSNEPSEPLGPDDQRGFLKFSREAMVEALESSRRFWEALKVGSNEARQAFDMLSVMLDKVSTNPSVQDNPQLPMQLDMNDSLQTQISNNG</sequence>
<dbReference type="InterPro" id="IPR036291">
    <property type="entry name" value="NAD(P)-bd_dom_sf"/>
</dbReference>
<dbReference type="SUPFAM" id="SSF51735">
    <property type="entry name" value="NAD(P)-binding Rossmann-fold domains"/>
    <property type="match status" value="1"/>
</dbReference>
<dbReference type="Pfam" id="PF00106">
    <property type="entry name" value="adh_short"/>
    <property type="match status" value="1"/>
</dbReference>
<evidence type="ECO:0000256" key="2">
    <source>
        <dbReference type="ARBA" id="ARBA00023242"/>
    </source>
</evidence>
<gene>
    <name evidence="6" type="ORF">N0V84_009535</name>
</gene>
<dbReference type="InterPro" id="IPR002347">
    <property type="entry name" value="SDR_fam"/>
</dbReference>
<dbReference type="PANTHER" id="PTHR31001">
    <property type="entry name" value="UNCHARACTERIZED TRANSCRIPTIONAL REGULATORY PROTEIN"/>
    <property type="match status" value="1"/>
</dbReference>
<dbReference type="PANTHER" id="PTHR31001:SF49">
    <property type="entry name" value="ZN(II)2CYS6 TRANSCRIPTION FACTOR (EUROFUNG)"/>
    <property type="match status" value="1"/>
</dbReference>
<reference evidence="6" key="1">
    <citation type="submission" date="2022-10" db="EMBL/GenBank/DDBJ databases">
        <title>Tapping the CABI collections for fungal endophytes: first genome assemblies for Collariella, Neodidymelliopsis, Ascochyta clinopodiicola, Didymella pomorum, Didymosphaeria variabile, Neocosmospora piperis and Neocucurbitaria cava.</title>
        <authorList>
            <person name="Hill R."/>
        </authorList>
    </citation>
    <scope>NUCLEOTIDE SEQUENCE</scope>
    <source>
        <strain evidence="6">IMI 366586</strain>
    </source>
</reference>
<dbReference type="OrthoDB" id="9996127at2759"/>
<dbReference type="GO" id="GO:0008270">
    <property type="term" value="F:zinc ion binding"/>
    <property type="evidence" value="ECO:0007669"/>
    <property type="project" value="InterPro"/>
</dbReference>
<dbReference type="GO" id="GO:0005634">
    <property type="term" value="C:nucleus"/>
    <property type="evidence" value="ECO:0007669"/>
    <property type="project" value="UniProtKB-SubCell"/>
</dbReference>
<keyword evidence="2" id="KW-0539">Nucleus</keyword>
<dbReference type="GO" id="GO:0006351">
    <property type="term" value="P:DNA-templated transcription"/>
    <property type="evidence" value="ECO:0007669"/>
    <property type="project" value="InterPro"/>
</dbReference>
<evidence type="ECO:0000313" key="7">
    <source>
        <dbReference type="Proteomes" id="UP001140502"/>
    </source>
</evidence>
<keyword evidence="3" id="KW-0175">Coiled coil</keyword>
<evidence type="ECO:0000313" key="6">
    <source>
        <dbReference type="EMBL" id="KAJ4313209.1"/>
    </source>
</evidence>
<comment type="subcellular location">
    <subcellularLocation>
        <location evidence="1">Nucleus</location>
    </subcellularLocation>
</comment>
<feature type="coiled-coil region" evidence="3">
    <location>
        <begin position="331"/>
        <end position="358"/>
    </location>
</feature>
<evidence type="ECO:0000259" key="5">
    <source>
        <dbReference type="SMART" id="SM00906"/>
    </source>
</evidence>
<dbReference type="Gene3D" id="3.40.50.720">
    <property type="entry name" value="NAD(P)-binding Rossmann-like Domain"/>
    <property type="match status" value="1"/>
</dbReference>
<dbReference type="Proteomes" id="UP001140502">
    <property type="component" value="Unassembled WGS sequence"/>
</dbReference>
<protein>
    <recommendedName>
        <fullName evidence="5">Xylanolytic transcriptional activator regulatory domain-containing protein</fullName>
    </recommendedName>
</protein>
<dbReference type="AlphaFoldDB" id="A0A9W9BII7"/>